<dbReference type="Pfam" id="PF07366">
    <property type="entry name" value="SnoaL"/>
    <property type="match status" value="1"/>
</dbReference>
<evidence type="ECO:0000313" key="1">
    <source>
        <dbReference type="EMBL" id="MEX5717138.1"/>
    </source>
</evidence>
<sequence length="154" mass="16574">MTPEETVRAFHRAVGLRDGSALDLVAEDLVQHAAGPQGRDGLRQTLATLDHDLDHPTATIHRIVAQDDLVVVHLTVHGRHVASTMPLLAGLTPTGSDVAWDFIHIWRVADGSIVEHWACRDDVGLLAQVGGWPPSRWSGTRVCSVPHPGASTTP</sequence>
<organism evidence="1 2">
    <name type="scientific">Geodermatophilus maliterrae</name>
    <dbReference type="NCBI Taxonomy" id="3162531"/>
    <lineage>
        <taxon>Bacteria</taxon>
        <taxon>Bacillati</taxon>
        <taxon>Actinomycetota</taxon>
        <taxon>Actinomycetes</taxon>
        <taxon>Geodermatophilales</taxon>
        <taxon>Geodermatophilaceae</taxon>
        <taxon>Geodermatophilus</taxon>
    </lineage>
</organism>
<name>A0ABV3XAK0_9ACTN</name>
<keyword evidence="2" id="KW-1185">Reference proteome</keyword>
<dbReference type="PANTHER" id="PTHR38436:SF1">
    <property type="entry name" value="ESTER CYCLASE"/>
    <property type="match status" value="1"/>
</dbReference>
<evidence type="ECO:0000313" key="2">
    <source>
        <dbReference type="Proteomes" id="UP001560045"/>
    </source>
</evidence>
<gene>
    <name evidence="1" type="ORF">ABQ292_01985</name>
</gene>
<protein>
    <submittedName>
        <fullName evidence="1">Ester cyclase</fullName>
    </submittedName>
</protein>
<dbReference type="PANTHER" id="PTHR38436">
    <property type="entry name" value="POLYKETIDE CYCLASE SNOAL-LIKE DOMAIN"/>
    <property type="match status" value="1"/>
</dbReference>
<accession>A0ABV3XAK0</accession>
<reference evidence="1 2" key="1">
    <citation type="submission" date="2024-06" db="EMBL/GenBank/DDBJ databases">
        <title>Draft genome sequence of Geodermatophilus badlandi, a novel member of the Geodermatophilaceae isolated from badland sedimentary rocks in the Red desert, Wyoming, USA.</title>
        <authorList>
            <person name="Ben Tekaya S."/>
            <person name="Nouioui I."/>
            <person name="Flores G.M."/>
            <person name="Shaal M.N."/>
            <person name="Bredoire F."/>
            <person name="Basile F."/>
            <person name="Van Diepen L."/>
            <person name="Ward N.L."/>
        </authorList>
    </citation>
    <scope>NUCLEOTIDE SEQUENCE [LARGE SCALE GENOMIC DNA]</scope>
    <source>
        <strain evidence="1 2">WL48A</strain>
    </source>
</reference>
<comment type="caution">
    <text evidence="1">The sequence shown here is derived from an EMBL/GenBank/DDBJ whole genome shotgun (WGS) entry which is preliminary data.</text>
</comment>
<dbReference type="InterPro" id="IPR032710">
    <property type="entry name" value="NTF2-like_dom_sf"/>
</dbReference>
<dbReference type="InterPro" id="IPR009959">
    <property type="entry name" value="Cyclase_SnoaL-like"/>
</dbReference>
<dbReference type="SUPFAM" id="SSF54427">
    <property type="entry name" value="NTF2-like"/>
    <property type="match status" value="1"/>
</dbReference>
<dbReference type="Gene3D" id="3.10.450.50">
    <property type="match status" value="1"/>
</dbReference>
<proteinExistence type="predicted"/>
<dbReference type="RefSeq" id="WP_369202708.1">
    <property type="nucleotide sequence ID" value="NZ_JBFNXQ010000003.1"/>
</dbReference>
<dbReference type="EMBL" id="JBFNXQ010000003">
    <property type="protein sequence ID" value="MEX5717138.1"/>
    <property type="molecule type" value="Genomic_DNA"/>
</dbReference>
<dbReference type="Proteomes" id="UP001560045">
    <property type="component" value="Unassembled WGS sequence"/>
</dbReference>